<protein>
    <submittedName>
        <fullName evidence="4">ProQ/FINO family protein</fullName>
    </submittedName>
</protein>
<dbReference type="GO" id="GO:0003723">
    <property type="term" value="F:RNA binding"/>
    <property type="evidence" value="ECO:0007669"/>
    <property type="project" value="UniProtKB-KW"/>
</dbReference>
<evidence type="ECO:0000256" key="1">
    <source>
        <dbReference type="ARBA" id="ARBA00022884"/>
    </source>
</evidence>
<sequence>MRRLFCTKQTYEAQSGLEIGCRNMHFCNKNSLDDVDPSLAGKEKIGLEPMTKPWTVSRGPIVASEIDIQKADAINVLLVCPIGILPARPGDPIRPFAVGLFKEIRSLLKPGVGMTTLRRAVAAFVHSKRYYFASAQPNSVRHDLDGRPLEALSEEDRMTAQNRFLGLKQKAIGGERNSEPSSPSPSSTSGATKSEQIRASLLGRGKMQHTSSISS</sequence>
<dbReference type="SMART" id="SM00945">
    <property type="entry name" value="ProQ"/>
    <property type="match status" value="1"/>
</dbReference>
<geneLocation type="plasmid" evidence="4 5">
    <name>unnamed2</name>
</geneLocation>
<dbReference type="SUPFAM" id="SSF48657">
    <property type="entry name" value="FinO-like"/>
    <property type="match status" value="1"/>
</dbReference>
<dbReference type="Gene3D" id="1.10.1710.10">
    <property type="entry name" value="ProQ/FinO domain"/>
    <property type="match status" value="1"/>
</dbReference>
<feature type="compositionally biased region" description="Low complexity" evidence="2">
    <location>
        <begin position="179"/>
        <end position="189"/>
    </location>
</feature>
<accession>A0A2Z4YTJ6</accession>
<keyword evidence="1" id="KW-0694">RNA-binding</keyword>
<evidence type="ECO:0000313" key="5">
    <source>
        <dbReference type="Proteomes" id="UP000251166"/>
    </source>
</evidence>
<proteinExistence type="predicted"/>
<keyword evidence="4" id="KW-0614">Plasmid</keyword>
<dbReference type="InterPro" id="IPR016103">
    <property type="entry name" value="ProQ/FinO"/>
</dbReference>
<name>A0A2Z4YTJ6_RHILE</name>
<organism evidence="4 5">
    <name type="scientific">Rhizobium leguminosarum</name>
    <dbReference type="NCBI Taxonomy" id="384"/>
    <lineage>
        <taxon>Bacteria</taxon>
        <taxon>Pseudomonadati</taxon>
        <taxon>Pseudomonadota</taxon>
        <taxon>Alphaproteobacteria</taxon>
        <taxon>Hyphomicrobiales</taxon>
        <taxon>Rhizobiaceae</taxon>
        <taxon>Rhizobium/Agrobacterium group</taxon>
        <taxon>Rhizobium</taxon>
    </lineage>
</organism>
<dbReference type="Proteomes" id="UP000251166">
    <property type="component" value="Plasmid unnamed2"/>
</dbReference>
<evidence type="ECO:0000256" key="2">
    <source>
        <dbReference type="SAM" id="MobiDB-lite"/>
    </source>
</evidence>
<reference evidence="4 5" key="1">
    <citation type="submission" date="2018-07" db="EMBL/GenBank/DDBJ databases">
        <title>Rhizobium leguminosarum strain:ATCC 14479 Genome sequencing and assembly.</title>
        <authorList>
            <person name="Chakraborty R."/>
        </authorList>
    </citation>
    <scope>NUCLEOTIDE SEQUENCE [LARGE SCALE GENOMIC DNA]</scope>
    <source>
        <strain evidence="4 5">ATCC 14479</strain>
        <plasmid evidence="5">Plasmid unnamed2</plasmid>
    </source>
</reference>
<dbReference type="Pfam" id="PF04352">
    <property type="entry name" value="ProQ"/>
    <property type="match status" value="1"/>
</dbReference>
<gene>
    <name evidence="4" type="ORF">DLJ82_7470</name>
</gene>
<feature type="region of interest" description="Disordered" evidence="2">
    <location>
        <begin position="167"/>
        <end position="215"/>
    </location>
</feature>
<evidence type="ECO:0000259" key="3">
    <source>
        <dbReference type="SMART" id="SM00945"/>
    </source>
</evidence>
<feature type="domain" description="ProQ/FinO" evidence="3">
    <location>
        <begin position="69"/>
        <end position="180"/>
    </location>
</feature>
<evidence type="ECO:0000313" key="4">
    <source>
        <dbReference type="EMBL" id="AXA43715.1"/>
    </source>
</evidence>
<dbReference type="InterPro" id="IPR036442">
    <property type="entry name" value="ProQ/FinO_sf"/>
</dbReference>
<dbReference type="AlphaFoldDB" id="A0A2Z4YTJ6"/>
<dbReference type="EMBL" id="CP030762">
    <property type="protein sequence ID" value="AXA43715.1"/>
    <property type="molecule type" value="Genomic_DNA"/>
</dbReference>